<evidence type="ECO:0000259" key="14">
    <source>
        <dbReference type="Pfam" id="PF03717"/>
    </source>
</evidence>
<dbReference type="AlphaFoldDB" id="A0A382ACZ4"/>
<evidence type="ECO:0000256" key="7">
    <source>
        <dbReference type="ARBA" id="ARBA00022801"/>
    </source>
</evidence>
<evidence type="ECO:0000256" key="5">
    <source>
        <dbReference type="ARBA" id="ARBA00022670"/>
    </source>
</evidence>
<dbReference type="Gene3D" id="3.40.710.10">
    <property type="entry name" value="DD-peptidase/beta-lactamase superfamily"/>
    <property type="match status" value="1"/>
</dbReference>
<dbReference type="GO" id="GO:0008658">
    <property type="term" value="F:penicillin binding"/>
    <property type="evidence" value="ECO:0007669"/>
    <property type="project" value="InterPro"/>
</dbReference>
<dbReference type="Pfam" id="PF03717">
    <property type="entry name" value="PBP_dimer"/>
    <property type="match status" value="1"/>
</dbReference>
<dbReference type="InterPro" id="IPR050515">
    <property type="entry name" value="Beta-lactam/transpept"/>
</dbReference>
<dbReference type="InterPro" id="IPR017790">
    <property type="entry name" value="Penicillin-binding_protein_2"/>
</dbReference>
<dbReference type="NCBIfam" id="TIGR03423">
    <property type="entry name" value="pbp2_mrdA"/>
    <property type="match status" value="1"/>
</dbReference>
<dbReference type="InterPro" id="IPR012338">
    <property type="entry name" value="Beta-lactam/transpept-like"/>
</dbReference>
<dbReference type="InterPro" id="IPR001460">
    <property type="entry name" value="PCN-bd_Tpept"/>
</dbReference>
<evidence type="ECO:0000256" key="6">
    <source>
        <dbReference type="ARBA" id="ARBA00022692"/>
    </source>
</evidence>
<evidence type="ECO:0000256" key="9">
    <source>
        <dbReference type="ARBA" id="ARBA00022984"/>
    </source>
</evidence>
<dbReference type="Gene3D" id="3.30.1390.30">
    <property type="entry name" value="Penicillin-binding protein 2a, domain 3"/>
    <property type="match status" value="1"/>
</dbReference>
<dbReference type="PANTHER" id="PTHR30627:SF2">
    <property type="entry name" value="PEPTIDOGLYCAN D,D-TRANSPEPTIDASE MRDA"/>
    <property type="match status" value="1"/>
</dbReference>
<accession>A0A382ACZ4</accession>
<dbReference type="SUPFAM" id="SSF56601">
    <property type="entry name" value="beta-lactamase/transpeptidase-like"/>
    <property type="match status" value="1"/>
</dbReference>
<keyword evidence="5" id="KW-0645">Protease</keyword>
<keyword evidence="9" id="KW-0573">Peptidoglycan synthesis</keyword>
<evidence type="ECO:0000313" key="15">
    <source>
        <dbReference type="EMBL" id="SVA98962.1"/>
    </source>
</evidence>
<dbReference type="InterPro" id="IPR036138">
    <property type="entry name" value="PBP_dimer_sf"/>
</dbReference>
<sequence length="390" mass="43330">LLLGGNVILLSGLIGRMYQLQVMEGERYKTLAEDNRINLKLLAPPRGRILDRFGRPMAVNQQNYRALLVPANILNVNTTIAALSQILDVSAREKKRIAREVKRRKRFSNIVIRENLSWRQVSQIEANALELSGVMIDVGESRFYPDGEASASILGYVGMVSEQEMVRDPLLQLPGFRVGKAGMEKVHDVALRGKGGTSQVEVNAFGREIRELSRIEGQRGSEAWLTIDNELQKFVAKRLGERPASAVVMDVHTGEVLALVSTPSFDPNIFNKGLSQAEWKQLISNPHSPLTNKAIAGQYAPGSVFKMVVALAALEKGVISKNFRVFCNGEIELGETPFHCWRTKGHGHMDLFNAIAQSCDVYFYEIALRTGIDDIAAMAWRLGLGQKFKI</sequence>
<dbReference type="Pfam" id="PF00905">
    <property type="entry name" value="Transpeptidase"/>
    <property type="match status" value="1"/>
</dbReference>
<dbReference type="GO" id="GO:0008360">
    <property type="term" value="P:regulation of cell shape"/>
    <property type="evidence" value="ECO:0007669"/>
    <property type="project" value="UniProtKB-KW"/>
</dbReference>
<gene>
    <name evidence="15" type="ORF">METZ01_LOCUS151816</name>
</gene>
<keyword evidence="4" id="KW-0997">Cell inner membrane</keyword>
<keyword evidence="10" id="KW-1133">Transmembrane helix</keyword>
<evidence type="ECO:0000256" key="10">
    <source>
        <dbReference type="ARBA" id="ARBA00022989"/>
    </source>
</evidence>
<keyword evidence="11" id="KW-0472">Membrane</keyword>
<dbReference type="GO" id="GO:0009002">
    <property type="term" value="F:serine-type D-Ala-D-Ala carboxypeptidase activity"/>
    <property type="evidence" value="ECO:0007669"/>
    <property type="project" value="InterPro"/>
</dbReference>
<evidence type="ECO:0000256" key="8">
    <source>
        <dbReference type="ARBA" id="ARBA00022960"/>
    </source>
</evidence>
<protein>
    <recommendedName>
        <fullName evidence="16">Penicillin-binding protein 2</fullName>
    </recommendedName>
</protein>
<organism evidence="15">
    <name type="scientific">marine metagenome</name>
    <dbReference type="NCBI Taxonomy" id="408172"/>
    <lineage>
        <taxon>unclassified sequences</taxon>
        <taxon>metagenomes</taxon>
        <taxon>ecological metagenomes</taxon>
    </lineage>
</organism>
<feature type="domain" description="Penicillin-binding protein transpeptidase" evidence="13">
    <location>
        <begin position="245"/>
        <end position="389"/>
    </location>
</feature>
<evidence type="ECO:0000256" key="12">
    <source>
        <dbReference type="ARBA" id="ARBA00023316"/>
    </source>
</evidence>
<dbReference type="GO" id="GO:0071972">
    <property type="term" value="F:peptidoglycan L,D-transpeptidase activity"/>
    <property type="evidence" value="ECO:0007669"/>
    <property type="project" value="TreeGrafter"/>
</dbReference>
<dbReference type="GO" id="GO:0006508">
    <property type="term" value="P:proteolysis"/>
    <property type="evidence" value="ECO:0007669"/>
    <property type="project" value="UniProtKB-KW"/>
</dbReference>
<dbReference type="PANTHER" id="PTHR30627">
    <property type="entry name" value="PEPTIDOGLYCAN D,D-TRANSPEPTIDASE"/>
    <property type="match status" value="1"/>
</dbReference>
<evidence type="ECO:0008006" key="16">
    <source>
        <dbReference type="Google" id="ProtNLM"/>
    </source>
</evidence>
<comment type="subcellular location">
    <subcellularLocation>
        <location evidence="2">Cell membrane</location>
    </subcellularLocation>
    <subcellularLocation>
        <location evidence="1">Membrane</location>
        <topology evidence="1">Single-pass membrane protein</topology>
    </subcellularLocation>
</comment>
<evidence type="ECO:0000256" key="1">
    <source>
        <dbReference type="ARBA" id="ARBA00004167"/>
    </source>
</evidence>
<feature type="non-terminal residue" evidence="15">
    <location>
        <position position="1"/>
    </location>
</feature>
<evidence type="ECO:0000256" key="2">
    <source>
        <dbReference type="ARBA" id="ARBA00004236"/>
    </source>
</evidence>
<name>A0A382ACZ4_9ZZZZ</name>
<dbReference type="Gene3D" id="3.90.1310.10">
    <property type="entry name" value="Penicillin-binding protein 2a (Domain 2)"/>
    <property type="match status" value="1"/>
</dbReference>
<keyword evidence="7" id="KW-0378">Hydrolase</keyword>
<feature type="domain" description="Penicillin-binding protein dimerisation" evidence="14">
    <location>
        <begin position="43"/>
        <end position="212"/>
    </location>
</feature>
<dbReference type="GO" id="GO:0005886">
    <property type="term" value="C:plasma membrane"/>
    <property type="evidence" value="ECO:0007669"/>
    <property type="project" value="UniProtKB-SubCell"/>
</dbReference>
<dbReference type="SUPFAM" id="SSF56519">
    <property type="entry name" value="Penicillin binding protein dimerisation domain"/>
    <property type="match status" value="1"/>
</dbReference>
<keyword evidence="8" id="KW-0133">Cell shape</keyword>
<keyword evidence="12" id="KW-0961">Cell wall biogenesis/degradation</keyword>
<dbReference type="GO" id="GO:0009252">
    <property type="term" value="P:peptidoglycan biosynthetic process"/>
    <property type="evidence" value="ECO:0007669"/>
    <property type="project" value="UniProtKB-KW"/>
</dbReference>
<keyword evidence="6" id="KW-0812">Transmembrane</keyword>
<reference evidence="15" key="1">
    <citation type="submission" date="2018-05" db="EMBL/GenBank/DDBJ databases">
        <authorList>
            <person name="Lanie J.A."/>
            <person name="Ng W.-L."/>
            <person name="Kazmierczak K.M."/>
            <person name="Andrzejewski T.M."/>
            <person name="Davidsen T.M."/>
            <person name="Wayne K.J."/>
            <person name="Tettelin H."/>
            <person name="Glass J.I."/>
            <person name="Rusch D."/>
            <person name="Podicherti R."/>
            <person name="Tsui H.-C.T."/>
            <person name="Winkler M.E."/>
        </authorList>
    </citation>
    <scope>NUCLEOTIDE SEQUENCE</scope>
</reference>
<evidence type="ECO:0000256" key="11">
    <source>
        <dbReference type="ARBA" id="ARBA00023136"/>
    </source>
</evidence>
<proteinExistence type="predicted"/>
<dbReference type="GO" id="GO:0071555">
    <property type="term" value="P:cell wall organization"/>
    <property type="evidence" value="ECO:0007669"/>
    <property type="project" value="UniProtKB-KW"/>
</dbReference>
<feature type="non-terminal residue" evidence="15">
    <location>
        <position position="390"/>
    </location>
</feature>
<evidence type="ECO:0000259" key="13">
    <source>
        <dbReference type="Pfam" id="PF00905"/>
    </source>
</evidence>
<keyword evidence="3" id="KW-1003">Cell membrane</keyword>
<evidence type="ECO:0000256" key="4">
    <source>
        <dbReference type="ARBA" id="ARBA00022519"/>
    </source>
</evidence>
<dbReference type="InterPro" id="IPR005311">
    <property type="entry name" value="PBP_dimer"/>
</dbReference>
<dbReference type="EMBL" id="UINC01024732">
    <property type="protein sequence ID" value="SVA98962.1"/>
    <property type="molecule type" value="Genomic_DNA"/>
</dbReference>
<evidence type="ECO:0000256" key="3">
    <source>
        <dbReference type="ARBA" id="ARBA00022475"/>
    </source>
</evidence>